<dbReference type="Proteomes" id="UP000198287">
    <property type="component" value="Unassembled WGS sequence"/>
</dbReference>
<dbReference type="Pfam" id="PF10091">
    <property type="entry name" value="Glycoamylase"/>
    <property type="match status" value="1"/>
</dbReference>
<accession>A0A226EK58</accession>
<evidence type="ECO:0000256" key="1">
    <source>
        <dbReference type="SAM" id="SignalP"/>
    </source>
</evidence>
<comment type="caution">
    <text evidence="3">The sequence shown here is derived from an EMBL/GenBank/DDBJ whole genome shotgun (WGS) entry which is preliminary data.</text>
</comment>
<protein>
    <recommendedName>
        <fullName evidence="2">Glycoamylase-like domain-containing protein</fullName>
    </recommendedName>
</protein>
<dbReference type="EMBL" id="LNIX01000003">
    <property type="protein sequence ID" value="OXA58085.1"/>
    <property type="molecule type" value="Genomic_DNA"/>
</dbReference>
<dbReference type="InterPro" id="IPR019282">
    <property type="entry name" value="Glycoamylase-like_cons_dom"/>
</dbReference>
<dbReference type="Gene3D" id="1.50.10.140">
    <property type="match status" value="1"/>
</dbReference>
<dbReference type="OMA" id="KKNPYIR"/>
<feature type="signal peptide" evidence="1">
    <location>
        <begin position="1"/>
        <end position="29"/>
    </location>
</feature>
<gene>
    <name evidence="3" type="ORF">Fcan01_06876</name>
</gene>
<dbReference type="OrthoDB" id="10044368at2759"/>
<feature type="domain" description="Glycoamylase-like" evidence="2">
    <location>
        <begin position="202"/>
        <end position="412"/>
    </location>
</feature>
<feature type="chain" id="PRO_5012533617" description="Glycoamylase-like domain-containing protein" evidence="1">
    <location>
        <begin position="30"/>
        <end position="440"/>
    </location>
</feature>
<keyword evidence="1" id="KW-0732">Signal</keyword>
<evidence type="ECO:0000313" key="4">
    <source>
        <dbReference type="Proteomes" id="UP000198287"/>
    </source>
</evidence>
<sequence length="440" mass="49929">MKLLTFLATCCMSPVAILFVILSLNPASSQIIEEPLLDEIERAGFLFFWEQADSVTGQVKDRSLAAGNPDPRNVSSIAATGFGLATLAIAHDRGYSNRYLIEQRVLNTLRFIKNNLTNVNGWYYHFVDMYTGERVWECELSSIDTALLMGGVVTVGQYFKDHAEIVALSKELYEAVDFVWMMNGTQFINMGWKPESGFLNDSWNRYCELMILLILAIGSPTHPIPINSWNVFSRPNFTYMEHNYIHFPAPLFVHQFSHAFIDFENLRDNFTIDYFQNSVTATRATKDFFLHDEEMSLWSYSENFWGVTASDTPYGYDAWGGPPLMGRIDGSIVPCAAAGSIPFLPQETIAVLKNIRVNHTAQAWSRYGFVDAFNPITNWTNPDVIGIDVGVTVLMADNYRNKFVWRNFMSSPHIQNAMNKIGFVPYQPVKQNKSKRIGSN</sequence>
<keyword evidence="4" id="KW-1185">Reference proteome</keyword>
<proteinExistence type="predicted"/>
<evidence type="ECO:0000313" key="3">
    <source>
        <dbReference type="EMBL" id="OXA58085.1"/>
    </source>
</evidence>
<name>A0A226EK58_FOLCA</name>
<organism evidence="3 4">
    <name type="scientific">Folsomia candida</name>
    <name type="common">Springtail</name>
    <dbReference type="NCBI Taxonomy" id="158441"/>
    <lineage>
        <taxon>Eukaryota</taxon>
        <taxon>Metazoa</taxon>
        <taxon>Ecdysozoa</taxon>
        <taxon>Arthropoda</taxon>
        <taxon>Hexapoda</taxon>
        <taxon>Collembola</taxon>
        <taxon>Entomobryomorpha</taxon>
        <taxon>Isotomoidea</taxon>
        <taxon>Isotomidae</taxon>
        <taxon>Proisotominae</taxon>
        <taxon>Folsomia</taxon>
    </lineage>
</organism>
<dbReference type="AlphaFoldDB" id="A0A226EK58"/>
<reference evidence="3 4" key="1">
    <citation type="submission" date="2015-12" db="EMBL/GenBank/DDBJ databases">
        <title>The genome of Folsomia candida.</title>
        <authorList>
            <person name="Faddeeva A."/>
            <person name="Derks M.F."/>
            <person name="Anvar Y."/>
            <person name="Smit S."/>
            <person name="Van Straalen N."/>
            <person name="Roelofs D."/>
        </authorList>
    </citation>
    <scope>NUCLEOTIDE SEQUENCE [LARGE SCALE GENOMIC DNA]</scope>
    <source>
        <strain evidence="3 4">VU population</strain>
        <tissue evidence="3">Whole body</tissue>
    </source>
</reference>
<evidence type="ECO:0000259" key="2">
    <source>
        <dbReference type="Pfam" id="PF10091"/>
    </source>
</evidence>